<feature type="transmembrane region" description="Helical" evidence="18">
    <location>
        <begin position="375"/>
        <end position="398"/>
    </location>
</feature>
<comment type="function">
    <text evidence="16">Peptidoglycan polymerase that is essential for cell division.</text>
</comment>
<evidence type="ECO:0000256" key="1">
    <source>
        <dbReference type="ARBA" id="ARBA00004141"/>
    </source>
</evidence>
<gene>
    <name evidence="19" type="ORF">F7D09_1696</name>
</gene>
<keyword evidence="3" id="KW-0808">Transferase</keyword>
<evidence type="ECO:0000256" key="10">
    <source>
        <dbReference type="ARBA" id="ARBA00033270"/>
    </source>
</evidence>
<evidence type="ECO:0000256" key="5">
    <source>
        <dbReference type="ARBA" id="ARBA00022960"/>
    </source>
</evidence>
<dbReference type="EMBL" id="WBVT01000031">
    <property type="protein sequence ID" value="KAB7789806.1"/>
    <property type="molecule type" value="Genomic_DNA"/>
</dbReference>
<keyword evidence="19" id="KW-0131">Cell cycle</keyword>
<dbReference type="GO" id="GO:0051301">
    <property type="term" value="P:cell division"/>
    <property type="evidence" value="ECO:0007669"/>
    <property type="project" value="UniProtKB-KW"/>
</dbReference>
<evidence type="ECO:0000256" key="13">
    <source>
        <dbReference type="ARBA" id="ARBA00041418"/>
    </source>
</evidence>
<keyword evidence="19" id="KW-0132">Cell division</keyword>
<feature type="transmembrane region" description="Helical" evidence="18">
    <location>
        <begin position="75"/>
        <end position="97"/>
    </location>
</feature>
<evidence type="ECO:0000256" key="15">
    <source>
        <dbReference type="ARBA" id="ARBA00049902"/>
    </source>
</evidence>
<feature type="transmembrane region" description="Helical" evidence="18">
    <location>
        <begin position="410"/>
        <end position="431"/>
    </location>
</feature>
<dbReference type="GO" id="GO:0008955">
    <property type="term" value="F:peptidoglycan glycosyltransferase activity"/>
    <property type="evidence" value="ECO:0007669"/>
    <property type="project" value="UniProtKB-EC"/>
</dbReference>
<evidence type="ECO:0000256" key="3">
    <source>
        <dbReference type="ARBA" id="ARBA00022679"/>
    </source>
</evidence>
<dbReference type="EC" id="2.4.99.28" evidence="14"/>
<name>A0A6I1GJK6_9BIFI</name>
<dbReference type="Proteomes" id="UP000441772">
    <property type="component" value="Unassembled WGS sequence"/>
</dbReference>
<accession>A0A6I1GJK6</accession>
<feature type="transmembrane region" description="Helical" evidence="18">
    <location>
        <begin position="256"/>
        <end position="274"/>
    </location>
</feature>
<evidence type="ECO:0000256" key="2">
    <source>
        <dbReference type="ARBA" id="ARBA00022676"/>
    </source>
</evidence>
<evidence type="ECO:0000256" key="8">
    <source>
        <dbReference type="ARBA" id="ARBA00023136"/>
    </source>
</evidence>
<feature type="transmembrane region" description="Helical" evidence="18">
    <location>
        <begin position="117"/>
        <end position="136"/>
    </location>
</feature>
<feature type="transmembrane region" description="Helical" evidence="18">
    <location>
        <begin position="143"/>
        <end position="164"/>
    </location>
</feature>
<evidence type="ECO:0000313" key="19">
    <source>
        <dbReference type="EMBL" id="KAB7789806.1"/>
    </source>
</evidence>
<protein>
    <recommendedName>
        <fullName evidence="12">Probable peptidoglycan glycosyltransferase FtsW</fullName>
        <ecNumber evidence="14">2.4.99.28</ecNumber>
    </recommendedName>
    <alternativeName>
        <fullName evidence="13">Cell division protein FtsW</fullName>
    </alternativeName>
    <alternativeName>
        <fullName evidence="10">Cell wall polymerase</fullName>
    </alternativeName>
    <alternativeName>
        <fullName evidence="9">Peptidoglycan polymerase</fullName>
    </alternativeName>
</protein>
<comment type="catalytic activity">
    <reaction evidence="15">
        <text>[GlcNAc-(1-&gt;4)-Mur2Ac(oyl-L-Ala-gamma-D-Glu-L-Lys-D-Ala-D-Ala)](n)-di-trans,octa-cis-undecaprenyl diphosphate + beta-D-GlcNAc-(1-&gt;4)-Mur2Ac(oyl-L-Ala-gamma-D-Glu-L-Lys-D-Ala-D-Ala)-di-trans,octa-cis-undecaprenyl diphosphate = [GlcNAc-(1-&gt;4)-Mur2Ac(oyl-L-Ala-gamma-D-Glu-L-Lys-D-Ala-D-Ala)](n+1)-di-trans,octa-cis-undecaprenyl diphosphate + di-trans,octa-cis-undecaprenyl diphosphate + H(+)</text>
        <dbReference type="Rhea" id="RHEA:23708"/>
        <dbReference type="Rhea" id="RHEA-COMP:9602"/>
        <dbReference type="Rhea" id="RHEA-COMP:9603"/>
        <dbReference type="ChEBI" id="CHEBI:15378"/>
        <dbReference type="ChEBI" id="CHEBI:58405"/>
        <dbReference type="ChEBI" id="CHEBI:60033"/>
        <dbReference type="ChEBI" id="CHEBI:78435"/>
        <dbReference type="EC" id="2.4.99.28"/>
    </reaction>
</comment>
<keyword evidence="20" id="KW-1185">Reference proteome</keyword>
<dbReference type="GO" id="GO:0032153">
    <property type="term" value="C:cell division site"/>
    <property type="evidence" value="ECO:0007669"/>
    <property type="project" value="TreeGrafter"/>
</dbReference>
<reference evidence="19 20" key="1">
    <citation type="submission" date="2019-09" db="EMBL/GenBank/DDBJ databases">
        <title>Characterization of the phylogenetic diversity of two novel species belonging to the genus Bifidobacterium: Bifidobacterium cebidarum sp. nov. and Bifidobacterium leontopitheci sp. nov.</title>
        <authorList>
            <person name="Lugli G.A."/>
            <person name="Duranti S."/>
            <person name="Milani C."/>
            <person name="Turroni F."/>
            <person name="Ventura M."/>
        </authorList>
    </citation>
    <scope>NUCLEOTIDE SEQUENCE [LARGE SCALE GENOMIC DNA]</scope>
    <source>
        <strain evidence="19 20">LMG 31471</strain>
    </source>
</reference>
<evidence type="ECO:0000256" key="9">
    <source>
        <dbReference type="ARBA" id="ARBA00032370"/>
    </source>
</evidence>
<dbReference type="GO" id="GO:0005886">
    <property type="term" value="C:plasma membrane"/>
    <property type="evidence" value="ECO:0007669"/>
    <property type="project" value="TreeGrafter"/>
</dbReference>
<keyword evidence="7 18" id="KW-1133">Transmembrane helix</keyword>
<dbReference type="GO" id="GO:0008360">
    <property type="term" value="P:regulation of cell shape"/>
    <property type="evidence" value="ECO:0007669"/>
    <property type="project" value="UniProtKB-KW"/>
</dbReference>
<feature type="transmembrane region" description="Helical" evidence="18">
    <location>
        <begin position="233"/>
        <end position="249"/>
    </location>
</feature>
<evidence type="ECO:0000256" key="6">
    <source>
        <dbReference type="ARBA" id="ARBA00022984"/>
    </source>
</evidence>
<feature type="region of interest" description="Disordered" evidence="17">
    <location>
        <begin position="1"/>
        <end position="59"/>
    </location>
</feature>
<comment type="subcellular location">
    <subcellularLocation>
        <location evidence="1">Membrane</location>
        <topology evidence="1">Multi-pass membrane protein</topology>
    </subcellularLocation>
</comment>
<feature type="transmembrane region" description="Helical" evidence="18">
    <location>
        <begin position="344"/>
        <end position="368"/>
    </location>
</feature>
<dbReference type="PANTHER" id="PTHR30474">
    <property type="entry name" value="CELL CYCLE PROTEIN"/>
    <property type="match status" value="1"/>
</dbReference>
<keyword evidence="2" id="KW-0328">Glycosyltransferase</keyword>
<dbReference type="PANTHER" id="PTHR30474:SF2">
    <property type="entry name" value="PEPTIDOGLYCAN GLYCOSYLTRANSFERASE FTSW-RELATED"/>
    <property type="match status" value="1"/>
</dbReference>
<dbReference type="GO" id="GO:0015648">
    <property type="term" value="F:lipid-linked peptidoglycan transporter activity"/>
    <property type="evidence" value="ECO:0007669"/>
    <property type="project" value="TreeGrafter"/>
</dbReference>
<proteinExistence type="inferred from homology"/>
<evidence type="ECO:0000256" key="14">
    <source>
        <dbReference type="ARBA" id="ARBA00044770"/>
    </source>
</evidence>
<comment type="caution">
    <text evidence="19">The sequence shown here is derived from an EMBL/GenBank/DDBJ whole genome shotgun (WGS) entry which is preliminary data.</text>
</comment>
<organism evidence="19 20">
    <name type="scientific">Bifidobacterium leontopitheci</name>
    <dbReference type="NCBI Taxonomy" id="2650774"/>
    <lineage>
        <taxon>Bacteria</taxon>
        <taxon>Bacillati</taxon>
        <taxon>Actinomycetota</taxon>
        <taxon>Actinomycetes</taxon>
        <taxon>Bifidobacteriales</taxon>
        <taxon>Bifidobacteriaceae</taxon>
        <taxon>Bifidobacterium</taxon>
    </lineage>
</organism>
<sequence length="445" mass="46823">MGADAESANGRAPRSARSVRSADASSPSAGAASAGTVRRSQGRMAERAPSESSRRDADTRRLDSYTGIRALLNPLWCYHGFIAAVMVLTAIGAVMVFSSSTVSMVSQGKSPFDKASTQALFCAIGIVVGGLLMIVPMRVYRRISVFVVMGAMALQLLTFTPLGVDVNGNRGWINVGFTIQPAEVTKLALCIWLPSAMITARKRYASVGFIKAYGPALAVFALSAALVLGGKDLGTTLIIFMIGFVAFLLGGFPGKILSIATGVLAVAIGIGVSLSPNRLGRVLATYQECTGTQMQGVCYQSIHAQYALAEGGLLGVGIGNSREKWNYLPEAHNDFIFAIIGEELGFVGAFAVILLFVVLGWCMICVALRTRDRYVSVSLLCITVWIVGQALINIGVVVKVFPVMGVPMPFVSSGGSSLVMCMAAAGVAASLMRAQPEIKADTSRA</sequence>
<evidence type="ECO:0000256" key="4">
    <source>
        <dbReference type="ARBA" id="ARBA00022692"/>
    </source>
</evidence>
<dbReference type="Pfam" id="PF01098">
    <property type="entry name" value="FTSW_RODA_SPOVE"/>
    <property type="match status" value="1"/>
</dbReference>
<feature type="compositionally biased region" description="Low complexity" evidence="17">
    <location>
        <begin position="11"/>
        <end position="34"/>
    </location>
</feature>
<keyword evidence="4 18" id="KW-0812">Transmembrane</keyword>
<dbReference type="InterPro" id="IPR001182">
    <property type="entry name" value="FtsW/RodA"/>
</dbReference>
<evidence type="ECO:0000256" key="11">
    <source>
        <dbReference type="ARBA" id="ARBA00038053"/>
    </source>
</evidence>
<evidence type="ECO:0000256" key="18">
    <source>
        <dbReference type="SAM" id="Phobius"/>
    </source>
</evidence>
<dbReference type="GO" id="GO:0009252">
    <property type="term" value="P:peptidoglycan biosynthetic process"/>
    <property type="evidence" value="ECO:0007669"/>
    <property type="project" value="UniProtKB-KW"/>
</dbReference>
<keyword evidence="6" id="KW-0573">Peptidoglycan synthesis</keyword>
<keyword evidence="5" id="KW-0133">Cell shape</keyword>
<evidence type="ECO:0000313" key="20">
    <source>
        <dbReference type="Proteomes" id="UP000441772"/>
    </source>
</evidence>
<feature type="transmembrane region" description="Helical" evidence="18">
    <location>
        <begin position="207"/>
        <end position="227"/>
    </location>
</feature>
<evidence type="ECO:0000256" key="17">
    <source>
        <dbReference type="SAM" id="MobiDB-lite"/>
    </source>
</evidence>
<keyword evidence="8 18" id="KW-0472">Membrane</keyword>
<dbReference type="AlphaFoldDB" id="A0A6I1GJK6"/>
<evidence type="ECO:0000256" key="7">
    <source>
        <dbReference type="ARBA" id="ARBA00022989"/>
    </source>
</evidence>
<evidence type="ECO:0000256" key="12">
    <source>
        <dbReference type="ARBA" id="ARBA00041185"/>
    </source>
</evidence>
<comment type="similarity">
    <text evidence="11">Belongs to the SEDS family. FtsW subfamily.</text>
</comment>
<evidence type="ECO:0000256" key="16">
    <source>
        <dbReference type="ARBA" id="ARBA00049966"/>
    </source>
</evidence>
<feature type="compositionally biased region" description="Basic and acidic residues" evidence="17">
    <location>
        <begin position="44"/>
        <end position="59"/>
    </location>
</feature>